<evidence type="ECO:0000256" key="1">
    <source>
        <dbReference type="SAM" id="MobiDB-lite"/>
    </source>
</evidence>
<evidence type="ECO:0000259" key="2">
    <source>
        <dbReference type="Pfam" id="PF14616"/>
    </source>
</evidence>
<dbReference type="OrthoDB" id="5595379at2759"/>
<dbReference type="Pfam" id="PF14616">
    <property type="entry name" value="Rua1_C"/>
    <property type="match status" value="1"/>
</dbReference>
<sequence length="474" mass="54571">MYNNNNQNDIINQSNNDGGGEADIYALLSTDNDPIMNSIDTSTLMMDIFNTQYLEHPLSNNTNSFPTPSSTLSASNDLNLHQQDLMNFDFNNNNQQQPYTPTSEINSDPFFTQHQPLISSRMNQRRHSVAVGVDLFQQQFSHHQPIIQEEQPPSEPHSLSAVDHRASMPNIFQNTRPGSLSVKEPSTDDHNLIHFNPLPWSTHLTTTNNTEKTNGRHKRFFSQQFDLNPSQQPSLCPLPMSGVASRRVSMATPNDISTWNKMVKNNEKETTPFSLLKEEESQVEETKKRKRTRKEEASPQIKEEEEEEQHPDDYPNITEADVEAAKKNPNAIPRRQKLRYEGDEYTPKWVRYTGQLKEGYCDTCPSGKWLQLKNSAYWYHKQFFHGISSVSGKRFQNPLEQRHGEHDALEGLCHQCKEYVPICNSKRKSSVLWYRHAHKCHIYDRPKPRIGGGTSRRESVQEQGSKKTKFSIND</sequence>
<dbReference type="AlphaFoldDB" id="A0A9P6X8S3"/>
<evidence type="ECO:0000313" key="3">
    <source>
        <dbReference type="EMBL" id="KAG1307973.1"/>
    </source>
</evidence>
<accession>A0A9P6X8S3</accession>
<protein>
    <recommendedName>
        <fullName evidence="2">Transcription regulator Rua1 C-terminal domain-containing protein</fullName>
    </recommendedName>
</protein>
<reference evidence="3" key="1">
    <citation type="journal article" date="2020" name="Microb. Genom.">
        <title>Genetic diversity of clinical and environmental Mucorales isolates obtained from an investigation of mucormycosis cases among solid organ transplant recipients.</title>
        <authorList>
            <person name="Nguyen M.H."/>
            <person name="Kaul D."/>
            <person name="Muto C."/>
            <person name="Cheng S.J."/>
            <person name="Richter R.A."/>
            <person name="Bruno V.M."/>
            <person name="Liu G."/>
            <person name="Beyhan S."/>
            <person name="Sundermann A.J."/>
            <person name="Mounaud S."/>
            <person name="Pasculle A.W."/>
            <person name="Nierman W.C."/>
            <person name="Driscoll E."/>
            <person name="Cumbie R."/>
            <person name="Clancy C.J."/>
            <person name="Dupont C.L."/>
        </authorList>
    </citation>
    <scope>NUCLEOTIDE SEQUENCE</scope>
    <source>
        <strain evidence="3">GL11</strain>
    </source>
</reference>
<organism evidence="3 4">
    <name type="scientific">Rhizopus oryzae</name>
    <name type="common">Mucormycosis agent</name>
    <name type="synonym">Rhizopus arrhizus var. delemar</name>
    <dbReference type="NCBI Taxonomy" id="64495"/>
    <lineage>
        <taxon>Eukaryota</taxon>
        <taxon>Fungi</taxon>
        <taxon>Fungi incertae sedis</taxon>
        <taxon>Mucoromycota</taxon>
        <taxon>Mucoromycotina</taxon>
        <taxon>Mucoromycetes</taxon>
        <taxon>Mucorales</taxon>
        <taxon>Mucorineae</taxon>
        <taxon>Rhizopodaceae</taxon>
        <taxon>Rhizopus</taxon>
    </lineage>
</organism>
<proteinExistence type="predicted"/>
<feature type="domain" description="Transcription regulator Rua1 C-terminal" evidence="2">
    <location>
        <begin position="343"/>
        <end position="441"/>
    </location>
</feature>
<comment type="caution">
    <text evidence="3">The sequence shown here is derived from an EMBL/GenBank/DDBJ whole genome shotgun (WGS) entry which is preliminary data.</text>
</comment>
<dbReference type="InterPro" id="IPR028012">
    <property type="entry name" value="Rua1_C"/>
</dbReference>
<feature type="region of interest" description="Disordered" evidence="1">
    <location>
        <begin position="270"/>
        <end position="315"/>
    </location>
</feature>
<name>A0A9P6X8S3_RHIOR</name>
<keyword evidence="4" id="KW-1185">Reference proteome</keyword>
<dbReference type="EMBL" id="JAANQT010000851">
    <property type="protein sequence ID" value="KAG1307973.1"/>
    <property type="molecule type" value="Genomic_DNA"/>
</dbReference>
<feature type="region of interest" description="Disordered" evidence="1">
    <location>
        <begin position="445"/>
        <end position="474"/>
    </location>
</feature>
<dbReference type="PANTHER" id="PTHR28125:SF3">
    <property type="entry name" value="TRANSCRIPTION REGULATOR RUA1 C-TERMINAL DOMAIN-CONTAINING PROTEIN"/>
    <property type="match status" value="1"/>
</dbReference>
<dbReference type="Proteomes" id="UP000716291">
    <property type="component" value="Unassembled WGS sequence"/>
</dbReference>
<dbReference type="PANTHER" id="PTHR28125">
    <property type="entry name" value="MEIOTIC EXPRESSION UP-REGULATED PROTEIN 26"/>
    <property type="match status" value="1"/>
</dbReference>
<evidence type="ECO:0000313" key="4">
    <source>
        <dbReference type="Proteomes" id="UP000716291"/>
    </source>
</evidence>
<gene>
    <name evidence="3" type="ORF">G6F64_006391</name>
</gene>
<feature type="compositionally biased region" description="Basic and acidic residues" evidence="1">
    <location>
        <begin position="270"/>
        <end position="297"/>
    </location>
</feature>